<dbReference type="PANTHER" id="PTHR45772">
    <property type="entry name" value="CONSERVED COMPONENT OF ABC TRANSPORTER FOR NATURAL AMINO ACIDS-RELATED"/>
    <property type="match status" value="1"/>
</dbReference>
<evidence type="ECO:0000256" key="2">
    <source>
        <dbReference type="ARBA" id="ARBA00022741"/>
    </source>
</evidence>
<evidence type="ECO:0000313" key="5">
    <source>
        <dbReference type="EMBL" id="MFC7081703.1"/>
    </source>
</evidence>
<dbReference type="CDD" id="cd03219">
    <property type="entry name" value="ABC_Mj1267_LivG_branched"/>
    <property type="match status" value="1"/>
</dbReference>
<accession>A0ABD5WV93</accession>
<gene>
    <name evidence="5" type="ORF">ACFQJ6_17960</name>
</gene>
<evidence type="ECO:0000259" key="4">
    <source>
        <dbReference type="PROSITE" id="PS50893"/>
    </source>
</evidence>
<dbReference type="InterPro" id="IPR003593">
    <property type="entry name" value="AAA+_ATPase"/>
</dbReference>
<dbReference type="AlphaFoldDB" id="A0ABD5WV93"/>
<proteinExistence type="predicted"/>
<name>A0ABD5WV93_9EURY</name>
<dbReference type="Gene3D" id="3.40.50.300">
    <property type="entry name" value="P-loop containing nucleotide triphosphate hydrolases"/>
    <property type="match status" value="1"/>
</dbReference>
<dbReference type="GO" id="GO:0005524">
    <property type="term" value="F:ATP binding"/>
    <property type="evidence" value="ECO:0007669"/>
    <property type="project" value="UniProtKB-KW"/>
</dbReference>
<keyword evidence="6" id="KW-1185">Reference proteome</keyword>
<dbReference type="InterPro" id="IPR032823">
    <property type="entry name" value="BCA_ABC_TP_C"/>
</dbReference>
<dbReference type="Proteomes" id="UP001596407">
    <property type="component" value="Unassembled WGS sequence"/>
</dbReference>
<dbReference type="PROSITE" id="PS50893">
    <property type="entry name" value="ABC_TRANSPORTER_2"/>
    <property type="match status" value="1"/>
</dbReference>
<protein>
    <submittedName>
        <fullName evidence="5">ABC transporter ATP-binding protein</fullName>
    </submittedName>
</protein>
<comment type="caution">
    <text evidence="5">The sequence shown here is derived from an EMBL/GenBank/DDBJ whole genome shotgun (WGS) entry which is preliminary data.</text>
</comment>
<dbReference type="SMART" id="SM00382">
    <property type="entry name" value="AAA"/>
    <property type="match status" value="1"/>
</dbReference>
<dbReference type="PANTHER" id="PTHR45772:SF9">
    <property type="entry name" value="CONSERVED COMPONENT OF ABC TRANSPORTER FOR NATURAL AMINO ACIDS"/>
    <property type="match status" value="1"/>
</dbReference>
<evidence type="ECO:0000256" key="3">
    <source>
        <dbReference type="ARBA" id="ARBA00022840"/>
    </source>
</evidence>
<dbReference type="InterPro" id="IPR017871">
    <property type="entry name" value="ABC_transporter-like_CS"/>
</dbReference>
<evidence type="ECO:0000256" key="1">
    <source>
        <dbReference type="ARBA" id="ARBA00022448"/>
    </source>
</evidence>
<keyword evidence="2" id="KW-0547">Nucleotide-binding</keyword>
<feature type="domain" description="ABC transporter" evidence="4">
    <location>
        <begin position="1"/>
        <end position="228"/>
    </location>
</feature>
<dbReference type="PROSITE" id="PS00211">
    <property type="entry name" value="ABC_TRANSPORTER_1"/>
    <property type="match status" value="1"/>
</dbReference>
<dbReference type="Pfam" id="PF12399">
    <property type="entry name" value="BCA_ABC_TP_C"/>
    <property type="match status" value="1"/>
</dbReference>
<reference evidence="5 6" key="1">
    <citation type="journal article" date="2019" name="Int. J. Syst. Evol. Microbiol.">
        <title>The Global Catalogue of Microorganisms (GCM) 10K type strain sequencing project: providing services to taxonomists for standard genome sequencing and annotation.</title>
        <authorList>
            <consortium name="The Broad Institute Genomics Platform"/>
            <consortium name="The Broad Institute Genome Sequencing Center for Infectious Disease"/>
            <person name="Wu L."/>
            <person name="Ma J."/>
        </authorList>
    </citation>
    <scope>NUCLEOTIDE SEQUENCE [LARGE SCALE GENOMIC DNA]</scope>
    <source>
        <strain evidence="5 6">DT72</strain>
    </source>
</reference>
<dbReference type="InterPro" id="IPR003439">
    <property type="entry name" value="ABC_transporter-like_ATP-bd"/>
</dbReference>
<sequence length="228" mass="25306">MSVEKGELVGVMGPNGAGKSTFFNCVSGVLTPDDGQVRFDGRDVTGDSPEELARTGLVRTFQRTRELETMTVRDNVRLAAPDQPGERTLPALLRTDGMQTTEREVRERADELIEAFELDHLEDEYSSNLSGGQRKLLELARVLMLEPDLLMLDEPFAGVNPSLTRDIAARIRELNDDGMTVVIIEHELETLTELVDRLVVLQQGSLLVEGDPEEVLADERVIEAYLGE</sequence>
<evidence type="ECO:0000313" key="6">
    <source>
        <dbReference type="Proteomes" id="UP001596407"/>
    </source>
</evidence>
<dbReference type="InterPro" id="IPR027417">
    <property type="entry name" value="P-loop_NTPase"/>
</dbReference>
<dbReference type="RefSeq" id="WP_382210429.1">
    <property type="nucleotide sequence ID" value="NZ_JBHSZH010000005.1"/>
</dbReference>
<keyword evidence="1" id="KW-0813">Transport</keyword>
<dbReference type="EMBL" id="JBHSZH010000005">
    <property type="protein sequence ID" value="MFC7081703.1"/>
    <property type="molecule type" value="Genomic_DNA"/>
</dbReference>
<keyword evidence="3 5" id="KW-0067">ATP-binding</keyword>
<dbReference type="InterPro" id="IPR051120">
    <property type="entry name" value="ABC_AA/LPS_Transport"/>
</dbReference>
<dbReference type="SUPFAM" id="SSF52540">
    <property type="entry name" value="P-loop containing nucleoside triphosphate hydrolases"/>
    <property type="match status" value="1"/>
</dbReference>
<organism evidence="5 6">
    <name type="scientific">Halorussus caseinilyticus</name>
    <dbReference type="NCBI Taxonomy" id="3034025"/>
    <lineage>
        <taxon>Archaea</taxon>
        <taxon>Methanobacteriati</taxon>
        <taxon>Methanobacteriota</taxon>
        <taxon>Stenosarchaea group</taxon>
        <taxon>Halobacteria</taxon>
        <taxon>Halobacteriales</taxon>
        <taxon>Haladaptataceae</taxon>
        <taxon>Halorussus</taxon>
    </lineage>
</organism>
<dbReference type="Pfam" id="PF00005">
    <property type="entry name" value="ABC_tran"/>
    <property type="match status" value="1"/>
</dbReference>